<dbReference type="PANTHER" id="PTHR21261:SF14">
    <property type="entry name" value="BEATEN PATH IV, ISOFORM B"/>
    <property type="match status" value="1"/>
</dbReference>
<evidence type="ECO:0000259" key="1">
    <source>
        <dbReference type="PROSITE" id="PS50105"/>
    </source>
</evidence>
<dbReference type="AlphaFoldDB" id="A0A1B0GA34"/>
<dbReference type="Gene3D" id="1.10.150.50">
    <property type="entry name" value="Transcription Factor, Ets-1"/>
    <property type="match status" value="1"/>
</dbReference>
<proteinExistence type="predicted"/>
<dbReference type="Proteomes" id="UP000092444">
    <property type="component" value="Unassembled WGS sequence"/>
</dbReference>
<dbReference type="SUPFAM" id="SSF47769">
    <property type="entry name" value="SAM/Pointed domain"/>
    <property type="match status" value="1"/>
</dbReference>
<dbReference type="SMART" id="SM00454">
    <property type="entry name" value="SAM"/>
    <property type="match status" value="1"/>
</dbReference>
<name>A0A1B0GA34_GLOMM</name>
<evidence type="ECO:0000313" key="2">
    <source>
        <dbReference type="EnsemblMetazoa" id="GMOY010171-PA"/>
    </source>
</evidence>
<evidence type="ECO:0000313" key="3">
    <source>
        <dbReference type="Proteomes" id="UP000092444"/>
    </source>
</evidence>
<dbReference type="EnsemblMetazoa" id="GMOY010171-RA">
    <property type="protein sequence ID" value="GMOY010171-PA"/>
    <property type="gene ID" value="GMOY010171"/>
</dbReference>
<organism evidence="2 3">
    <name type="scientific">Glossina morsitans morsitans</name>
    <name type="common">Savannah tsetse fly</name>
    <dbReference type="NCBI Taxonomy" id="37546"/>
    <lineage>
        <taxon>Eukaryota</taxon>
        <taxon>Metazoa</taxon>
        <taxon>Ecdysozoa</taxon>
        <taxon>Arthropoda</taxon>
        <taxon>Hexapoda</taxon>
        <taxon>Insecta</taxon>
        <taxon>Pterygota</taxon>
        <taxon>Neoptera</taxon>
        <taxon>Endopterygota</taxon>
        <taxon>Diptera</taxon>
        <taxon>Brachycera</taxon>
        <taxon>Muscomorpha</taxon>
        <taxon>Hippoboscoidea</taxon>
        <taxon>Glossinidae</taxon>
        <taxon>Glossina</taxon>
    </lineage>
</organism>
<feature type="domain" description="SAM" evidence="1">
    <location>
        <begin position="460"/>
        <end position="523"/>
    </location>
</feature>
<protein>
    <recommendedName>
        <fullName evidence="1">SAM domain-containing protein</fullName>
    </recommendedName>
</protein>
<dbReference type="EMBL" id="CCAG010002122">
    <property type="status" value="NOT_ANNOTATED_CDS"/>
    <property type="molecule type" value="Genomic_DNA"/>
</dbReference>
<dbReference type="PANTHER" id="PTHR21261">
    <property type="entry name" value="BEAT PROTEIN"/>
    <property type="match status" value="1"/>
</dbReference>
<reference evidence="2" key="1">
    <citation type="submission" date="2020-05" db="UniProtKB">
        <authorList>
            <consortium name="EnsemblMetazoa"/>
        </authorList>
    </citation>
    <scope>IDENTIFICATION</scope>
    <source>
        <strain evidence="2">Yale</strain>
    </source>
</reference>
<keyword evidence="3" id="KW-1185">Reference proteome</keyword>
<dbReference type="PhylomeDB" id="A0A1B0GA34"/>
<dbReference type="Pfam" id="PF00536">
    <property type="entry name" value="SAM_1"/>
    <property type="match status" value="1"/>
</dbReference>
<accession>A0A1B0GA34</accession>
<dbReference type="InterPro" id="IPR013761">
    <property type="entry name" value="SAM/pointed_sf"/>
</dbReference>
<dbReference type="VEuPathDB" id="VectorBase:GMOY010171"/>
<dbReference type="PROSITE" id="PS50105">
    <property type="entry name" value="SAM_DOMAIN"/>
    <property type="match status" value="1"/>
</dbReference>
<dbReference type="InterPro" id="IPR001660">
    <property type="entry name" value="SAM"/>
</dbReference>
<sequence length="720" mass="85386">MSLINSYSPNRDHEYDSQNDAWFISKRARAYQSQQDSKAQRYSRHAYYQKDLQNNNEQEQQTQRFHSYQQRKLPYHAQYYEERMQKQNQPYHYQQSLPQHTSYQYAYYQTPFPASHSQSIYRGRSSPSVSAIDGNRLEAINSYNTDIYGKRDDNIHKVNGFGHNEADNSFGEYNEHFNEDADEEKEEEDYNDEEEEGEALYAIKWYKDNEEFYRYVPKAKPPKTSYRVDGVQVIVTEAPNFSSVEAEGHMDVVYLPRDGPYIRGQQPQYQIGEILDLNCTSGKSHPASHLHWFINNEAALDELNLIRYNETVHRYGLITTTLGLQLTIETRHFHKGTMSVKCLASLSPMFWKSDKETVLQRRQRPGLIDNREAMLLVLREEMRLLYRKSDEMFVKIEVRRPPPPHPLTKFSFRLNAATRGFAGSFNKKDVPIVFKCSPDTLVNLCSKIIDAMPLVSIYEWNIEQICRWLRQLGYRQYQNTFRENLINGRTFLLLDASALSAMNIRDFTHIRDIAHRIRLLFFYEMTKFGRSISLPPKFLFELYKLFRTKTGKKYEDVRRVDLWRRMQIIREKAPNYSHWELLERFLANEKDGKSYDRFGYAPRYRLYKCTKFGTGEPEKQNKVKKHTCHCLPPCECHWHPTDLRAPWRFKLLSYLPPEDDEFVLNCPTCLNPCTCRWGSKKFMTHRVLTCLQKGFPQKYGGIFKPPSVRTNKMRFYRLSI</sequence>